<dbReference type="Proteomes" id="UP000275401">
    <property type="component" value="Unassembled WGS sequence"/>
</dbReference>
<organism evidence="2 3">
    <name type="scientific">Streptomyces botrytidirepellens</name>
    <dbReference type="NCBI Taxonomy" id="2486417"/>
    <lineage>
        <taxon>Bacteria</taxon>
        <taxon>Bacillati</taxon>
        <taxon>Actinomycetota</taxon>
        <taxon>Actinomycetes</taxon>
        <taxon>Kitasatosporales</taxon>
        <taxon>Streptomycetaceae</taxon>
        <taxon>Streptomyces</taxon>
    </lineage>
</organism>
<protein>
    <submittedName>
        <fullName evidence="2">Uncharacterized protein</fullName>
    </submittedName>
</protein>
<keyword evidence="3" id="KW-1185">Reference proteome</keyword>
<proteinExistence type="predicted"/>
<evidence type="ECO:0000256" key="1">
    <source>
        <dbReference type="SAM" id="MobiDB-lite"/>
    </source>
</evidence>
<accession>A0A3M8VA35</accession>
<gene>
    <name evidence="2" type="ORF">EEJ42_31645</name>
</gene>
<evidence type="ECO:0000313" key="2">
    <source>
        <dbReference type="EMBL" id="RNG13819.1"/>
    </source>
</evidence>
<dbReference type="RefSeq" id="WP_123105306.1">
    <property type="nucleotide sequence ID" value="NZ_RIBZ01000467.1"/>
</dbReference>
<dbReference type="EMBL" id="RIBZ01000467">
    <property type="protein sequence ID" value="RNG13819.1"/>
    <property type="molecule type" value="Genomic_DNA"/>
</dbReference>
<comment type="caution">
    <text evidence="2">The sequence shown here is derived from an EMBL/GenBank/DDBJ whole genome shotgun (WGS) entry which is preliminary data.</text>
</comment>
<feature type="region of interest" description="Disordered" evidence="1">
    <location>
        <begin position="1"/>
        <end position="34"/>
    </location>
</feature>
<name>A0A3M8VA35_9ACTN</name>
<dbReference type="AlphaFoldDB" id="A0A3M8VA35"/>
<feature type="compositionally biased region" description="Polar residues" evidence="1">
    <location>
        <begin position="14"/>
        <end position="27"/>
    </location>
</feature>
<sequence length="381" mass="42276">MNTTARSILRDMDNTTPDFTRYTPTNSKRPEGPDYGVDGWLFTLPSESIGPTRFETGTYAAYQISTHGMLVWQVREVGGQRRQVGSHSTSRKGAVAFAVGAVAKEREKTAAPATQDRRPRARGAAWRLAAPSAAGVHTAPTTEERLRQAHAGWEATRPHTAEIRLAYPLAGGGASLRLYDQDGRECREPIRLTERGAAGRQHDPAGTYLDTLTDGAMTQGLLIAAGWHLAQLGYNYAPHAKWAPYTGREFEREQWAQWSKALPEEPLTPAMARVDLVMTREHRAYREALYGPAPELPALPAGMTAHPTQRGRWTVCLENRLFLTLSWQPLMGGQRWRIWTSPNATKLHSTHHSAPEAIKALSALFAETDAKRAARRAEREQ</sequence>
<reference evidence="2 3" key="1">
    <citation type="submission" date="2018-11" db="EMBL/GenBank/DDBJ databases">
        <title>The Potential of Streptomyces as Biocontrol Agents against the Tomato grey mould, Botrytis cinerea (Gray mold) Frontiers in Microbiology.</title>
        <authorList>
            <person name="Li D."/>
        </authorList>
    </citation>
    <scope>NUCLEOTIDE SEQUENCE [LARGE SCALE GENOMIC DNA]</scope>
    <source>
        <strain evidence="2 3">NEAU-LD23</strain>
    </source>
</reference>
<evidence type="ECO:0000313" key="3">
    <source>
        <dbReference type="Proteomes" id="UP000275401"/>
    </source>
</evidence>